<evidence type="ECO:0000256" key="1">
    <source>
        <dbReference type="SAM" id="Phobius"/>
    </source>
</evidence>
<sequence length="247" mass="27520">MGMTIINRLALAGDFLVSAVASFVFYAESSGHYRLKLWEKGGAEGWNSSPNERVHCYPTCDERSEIPLVWSQGLTDGTLAVALLSLILMVARVIMGHFGQMNRIFSILYDGLLTILWLHSLSLQSSGDLSDSQHPSTSPWFLMRQCQRDVATTCHTAQAGFAVSVIAAIFYSGRSIATTVEAASQWRSTRKGEYRAVPVRLDFVGEEGDIGEEDDIRDEEARKRERDKYLYQEALSPVLAFFPADAR</sequence>
<dbReference type="Proteomes" id="UP000652219">
    <property type="component" value="Unassembled WGS sequence"/>
</dbReference>
<protein>
    <submittedName>
        <fullName evidence="2">Uncharacterized protein</fullName>
    </submittedName>
</protein>
<gene>
    <name evidence="2" type="ORF">CSOJ01_11093</name>
</gene>
<reference evidence="2 3" key="1">
    <citation type="journal article" date="2020" name="Phytopathology">
        <title>Genome Sequence Resources of Colletotrichum truncatum, C. plurivorum, C. musicola, and C. sojae: Four Species Pathogenic to Soybean (Glycine max).</title>
        <authorList>
            <person name="Rogerio F."/>
            <person name="Boufleur T.R."/>
            <person name="Ciampi-Guillardi M."/>
            <person name="Sukno S.A."/>
            <person name="Thon M.R."/>
            <person name="Massola Junior N.S."/>
            <person name="Baroncelli R."/>
        </authorList>
    </citation>
    <scope>NUCLEOTIDE SEQUENCE [LARGE SCALE GENOMIC DNA]</scope>
    <source>
        <strain evidence="2 3">LFN0009</strain>
    </source>
</reference>
<keyword evidence="1" id="KW-0812">Transmembrane</keyword>
<evidence type="ECO:0000313" key="3">
    <source>
        <dbReference type="Proteomes" id="UP000652219"/>
    </source>
</evidence>
<name>A0A8H6MP66_9PEZI</name>
<dbReference type="EMBL" id="WIGN01000246">
    <property type="protein sequence ID" value="KAF6803178.1"/>
    <property type="molecule type" value="Genomic_DNA"/>
</dbReference>
<keyword evidence="3" id="KW-1185">Reference proteome</keyword>
<feature type="transmembrane region" description="Helical" evidence="1">
    <location>
        <begin position="9"/>
        <end position="27"/>
    </location>
</feature>
<accession>A0A8H6MP66</accession>
<proteinExistence type="predicted"/>
<feature type="transmembrane region" description="Helical" evidence="1">
    <location>
        <begin position="77"/>
        <end position="95"/>
    </location>
</feature>
<evidence type="ECO:0000313" key="2">
    <source>
        <dbReference type="EMBL" id="KAF6803178.1"/>
    </source>
</evidence>
<dbReference type="AlphaFoldDB" id="A0A8H6MP66"/>
<organism evidence="2 3">
    <name type="scientific">Colletotrichum sojae</name>
    <dbReference type="NCBI Taxonomy" id="2175907"/>
    <lineage>
        <taxon>Eukaryota</taxon>
        <taxon>Fungi</taxon>
        <taxon>Dikarya</taxon>
        <taxon>Ascomycota</taxon>
        <taxon>Pezizomycotina</taxon>
        <taxon>Sordariomycetes</taxon>
        <taxon>Hypocreomycetidae</taxon>
        <taxon>Glomerellales</taxon>
        <taxon>Glomerellaceae</taxon>
        <taxon>Colletotrichum</taxon>
        <taxon>Colletotrichum orchidearum species complex</taxon>
    </lineage>
</organism>
<comment type="caution">
    <text evidence="2">The sequence shown here is derived from an EMBL/GenBank/DDBJ whole genome shotgun (WGS) entry which is preliminary data.</text>
</comment>
<keyword evidence="1" id="KW-0472">Membrane</keyword>
<keyword evidence="1" id="KW-1133">Transmembrane helix</keyword>